<dbReference type="InterPro" id="IPR013325">
    <property type="entry name" value="RNA_pol_sigma_r2"/>
</dbReference>
<reference evidence="9 12" key="2">
    <citation type="submission" date="2016-02" db="EMBL/GenBank/DDBJ databases">
        <authorList>
            <person name="Teng J.L."/>
            <person name="Tang Y."/>
            <person name="Huang Y."/>
            <person name="Guo F."/>
            <person name="Wei W."/>
            <person name="Chen J.H."/>
            <person name="Wong S.Y."/>
            <person name="Lau S.K."/>
            <person name="Woo P.C."/>
        </authorList>
    </citation>
    <scope>NUCLEOTIDE SEQUENCE [LARGE SCALE GENOMIC DNA]</scope>
    <source>
        <strain evidence="9 12">JCM 13375</strain>
    </source>
</reference>
<keyword evidence="5" id="KW-0804">Transcription</keyword>
<sequence>MGAARHRPRTRRSRDRPSDERLLSDAAHGDGDAFAELFHRHSRQLRATALRTIRDYADAEDCLQEAMLRAYQLSPTFRGDCKVASWLHRIVVNACLDRARRNQLRVSLPMPDDLSEVASDEGRCAEDLDRRLSVEAALRMLPEDQRAAVIAVDMHGLSVNQASELLGVAPGTVKSRRARARARLERLLR</sequence>
<reference evidence="11" key="1">
    <citation type="submission" date="2016-02" db="EMBL/GenBank/DDBJ databases">
        <authorList>
            <person name="Wen L."/>
            <person name="He K."/>
            <person name="Yang H."/>
        </authorList>
    </citation>
    <scope>NUCLEOTIDE SEQUENCE [LARGE SCALE GENOMIC DNA]</scope>
    <source>
        <strain evidence="11">JCM 15929</strain>
    </source>
</reference>
<evidence type="ECO:0008006" key="13">
    <source>
        <dbReference type="Google" id="ProtNLM"/>
    </source>
</evidence>
<dbReference type="GO" id="GO:0006352">
    <property type="term" value="P:DNA-templated transcription initiation"/>
    <property type="evidence" value="ECO:0007669"/>
    <property type="project" value="InterPro"/>
</dbReference>
<evidence type="ECO:0000256" key="2">
    <source>
        <dbReference type="ARBA" id="ARBA00023015"/>
    </source>
</evidence>
<dbReference type="InterPro" id="IPR013324">
    <property type="entry name" value="RNA_pol_sigma_r3/r4-like"/>
</dbReference>
<evidence type="ECO:0000256" key="1">
    <source>
        <dbReference type="ARBA" id="ARBA00010641"/>
    </source>
</evidence>
<feature type="domain" description="RNA polymerase sigma factor 70 region 4 type 2" evidence="8">
    <location>
        <begin position="132"/>
        <end position="184"/>
    </location>
</feature>
<dbReference type="Pfam" id="PF08281">
    <property type="entry name" value="Sigma70_r4_2"/>
    <property type="match status" value="1"/>
</dbReference>
<dbReference type="Gene3D" id="1.10.10.10">
    <property type="entry name" value="Winged helix-like DNA-binding domain superfamily/Winged helix DNA-binding domain"/>
    <property type="match status" value="1"/>
</dbReference>
<evidence type="ECO:0000313" key="11">
    <source>
        <dbReference type="Proteomes" id="UP000070258"/>
    </source>
</evidence>
<dbReference type="AlphaFoldDB" id="A0A138AUP4"/>
<keyword evidence="2" id="KW-0805">Transcription regulation</keyword>
<dbReference type="NCBIfam" id="TIGR02937">
    <property type="entry name" value="sigma70-ECF"/>
    <property type="match status" value="1"/>
</dbReference>
<accession>A0A138AUP4</accession>
<evidence type="ECO:0000256" key="6">
    <source>
        <dbReference type="SAM" id="MobiDB-lite"/>
    </source>
</evidence>
<dbReference type="Proteomes" id="UP000070409">
    <property type="component" value="Unassembled WGS sequence"/>
</dbReference>
<organism evidence="10 11">
    <name type="scientific">Tsukamurella pseudospumae</name>
    <dbReference type="NCBI Taxonomy" id="239498"/>
    <lineage>
        <taxon>Bacteria</taxon>
        <taxon>Bacillati</taxon>
        <taxon>Actinomycetota</taxon>
        <taxon>Actinomycetes</taxon>
        <taxon>Mycobacteriales</taxon>
        <taxon>Tsukamurellaceae</taxon>
        <taxon>Tsukamurella</taxon>
    </lineage>
</organism>
<proteinExistence type="inferred from homology"/>
<dbReference type="PANTHER" id="PTHR43133">
    <property type="entry name" value="RNA POLYMERASE ECF-TYPE SIGMA FACTO"/>
    <property type="match status" value="1"/>
</dbReference>
<evidence type="ECO:0000313" key="9">
    <source>
        <dbReference type="EMBL" id="KXO97749.1"/>
    </source>
</evidence>
<dbReference type="Gene3D" id="1.10.1740.10">
    <property type="match status" value="1"/>
</dbReference>
<comment type="caution">
    <text evidence="10">The sequence shown here is derived from an EMBL/GenBank/DDBJ whole genome shotgun (WGS) entry which is preliminary data.</text>
</comment>
<evidence type="ECO:0000259" key="8">
    <source>
        <dbReference type="Pfam" id="PF08281"/>
    </source>
</evidence>
<dbReference type="NCBIfam" id="NF007225">
    <property type="entry name" value="PRK09643.1"/>
    <property type="match status" value="1"/>
</dbReference>
<dbReference type="InterPro" id="IPR013249">
    <property type="entry name" value="RNA_pol_sigma70_r4_t2"/>
</dbReference>
<dbReference type="GO" id="GO:0003677">
    <property type="term" value="F:DNA binding"/>
    <property type="evidence" value="ECO:0007669"/>
    <property type="project" value="UniProtKB-KW"/>
</dbReference>
<evidence type="ECO:0000259" key="7">
    <source>
        <dbReference type="Pfam" id="PF04542"/>
    </source>
</evidence>
<dbReference type="GO" id="GO:0016987">
    <property type="term" value="F:sigma factor activity"/>
    <property type="evidence" value="ECO:0007669"/>
    <property type="project" value="UniProtKB-KW"/>
</dbReference>
<dbReference type="Pfam" id="PF04542">
    <property type="entry name" value="Sigma70_r2"/>
    <property type="match status" value="1"/>
</dbReference>
<comment type="similarity">
    <text evidence="1">Belongs to the sigma-70 factor family. ECF subfamily.</text>
</comment>
<evidence type="ECO:0000313" key="12">
    <source>
        <dbReference type="Proteomes" id="UP000070409"/>
    </source>
</evidence>
<reference evidence="10" key="3">
    <citation type="submission" date="2016-02" db="EMBL/GenBank/DDBJ databases">
        <authorList>
            <person name="Teng J.L."/>
            <person name="Yang Y."/>
            <person name="Huang Y."/>
            <person name="Guo F."/>
            <person name="Wei W."/>
            <person name="Chen J.H."/>
            <person name="Wong S.Y."/>
            <person name="Lau S.K."/>
            <person name="Woo P.C."/>
        </authorList>
    </citation>
    <scope>NUCLEOTIDE SEQUENCE</scope>
    <source>
        <strain evidence="10">JCM 15929</strain>
    </source>
</reference>
<dbReference type="SUPFAM" id="SSF88659">
    <property type="entry name" value="Sigma3 and sigma4 domains of RNA polymerase sigma factors"/>
    <property type="match status" value="1"/>
</dbReference>
<evidence type="ECO:0000256" key="5">
    <source>
        <dbReference type="ARBA" id="ARBA00023163"/>
    </source>
</evidence>
<dbReference type="InterPro" id="IPR036388">
    <property type="entry name" value="WH-like_DNA-bd_sf"/>
</dbReference>
<protein>
    <recommendedName>
        <fullName evidence="13">RNA polymerase subunit sigma</fullName>
    </recommendedName>
</protein>
<keyword evidence="4" id="KW-0238">DNA-binding</keyword>
<dbReference type="InterPro" id="IPR039425">
    <property type="entry name" value="RNA_pol_sigma-70-like"/>
</dbReference>
<keyword evidence="3" id="KW-0731">Sigma factor</keyword>
<dbReference type="Proteomes" id="UP000070258">
    <property type="component" value="Unassembled WGS sequence"/>
</dbReference>
<dbReference type="InterPro" id="IPR007627">
    <property type="entry name" value="RNA_pol_sigma70_r2"/>
</dbReference>
<dbReference type="SUPFAM" id="SSF88946">
    <property type="entry name" value="Sigma2 domain of RNA polymerase sigma factors"/>
    <property type="match status" value="1"/>
</dbReference>
<dbReference type="STRING" id="239498.AXK60_21480"/>
<evidence type="ECO:0000256" key="4">
    <source>
        <dbReference type="ARBA" id="ARBA00023125"/>
    </source>
</evidence>
<dbReference type="EMBL" id="LSRF01000007">
    <property type="protein sequence ID" value="KXP14171.1"/>
    <property type="molecule type" value="Genomic_DNA"/>
</dbReference>
<dbReference type="EMBL" id="LSRE01000017">
    <property type="protein sequence ID" value="KXO97749.1"/>
    <property type="molecule type" value="Genomic_DNA"/>
</dbReference>
<feature type="compositionally biased region" description="Basic and acidic residues" evidence="6">
    <location>
        <begin position="15"/>
        <end position="25"/>
    </location>
</feature>
<feature type="region of interest" description="Disordered" evidence="6">
    <location>
        <begin position="1"/>
        <end position="25"/>
    </location>
</feature>
<gene>
    <name evidence="10" type="ORF">AXK60_21480</name>
    <name evidence="9" type="ORF">AXK61_21905</name>
</gene>
<feature type="domain" description="RNA polymerase sigma-70 region 2" evidence="7">
    <location>
        <begin position="37"/>
        <end position="103"/>
    </location>
</feature>
<feature type="compositionally biased region" description="Basic residues" evidence="6">
    <location>
        <begin position="1"/>
        <end position="14"/>
    </location>
</feature>
<keyword evidence="12" id="KW-1185">Reference proteome</keyword>
<evidence type="ECO:0000256" key="3">
    <source>
        <dbReference type="ARBA" id="ARBA00023082"/>
    </source>
</evidence>
<name>A0A138AUP4_9ACTN</name>
<dbReference type="InterPro" id="IPR014284">
    <property type="entry name" value="RNA_pol_sigma-70_dom"/>
</dbReference>
<evidence type="ECO:0000313" key="10">
    <source>
        <dbReference type="EMBL" id="KXP14171.1"/>
    </source>
</evidence>
<dbReference type="PANTHER" id="PTHR43133:SF50">
    <property type="entry name" value="ECF RNA POLYMERASE SIGMA FACTOR SIGM"/>
    <property type="match status" value="1"/>
</dbReference>